<dbReference type="Pfam" id="PF13489">
    <property type="entry name" value="Methyltransf_23"/>
    <property type="match status" value="1"/>
</dbReference>
<proteinExistence type="predicted"/>
<dbReference type="Proteomes" id="UP000050360">
    <property type="component" value="Unassembled WGS sequence"/>
</dbReference>
<dbReference type="PANTHER" id="PTHR43861">
    <property type="entry name" value="TRANS-ACONITATE 2-METHYLTRANSFERASE-RELATED"/>
    <property type="match status" value="1"/>
</dbReference>
<dbReference type="EMBL" id="LKCM01000347">
    <property type="protein sequence ID" value="KPQ41485.1"/>
    <property type="molecule type" value="Genomic_DNA"/>
</dbReference>
<name>A0A0P8C4E8_9EURY</name>
<accession>A0A0P8C4E8</accession>
<dbReference type="Pfam" id="PF08484">
    <property type="entry name" value="Methyltransf_14"/>
    <property type="match status" value="1"/>
</dbReference>
<dbReference type="InterPro" id="IPR029063">
    <property type="entry name" value="SAM-dependent_MTases_sf"/>
</dbReference>
<evidence type="ECO:0000313" key="3">
    <source>
        <dbReference type="Proteomes" id="UP000050360"/>
    </source>
</evidence>
<comment type="caution">
    <text evidence="2">The sequence shown here is derived from an EMBL/GenBank/DDBJ whole genome shotgun (WGS) entry which is preliminary data.</text>
</comment>
<organism evidence="2 3">
    <name type="scientific">Candidatus Methanoperedens nitratireducens</name>
    <dbReference type="NCBI Taxonomy" id="1392998"/>
    <lineage>
        <taxon>Archaea</taxon>
        <taxon>Methanobacteriati</taxon>
        <taxon>Methanobacteriota</taxon>
        <taxon>Stenosarchaea group</taxon>
        <taxon>Methanomicrobia</taxon>
        <taxon>Methanosarcinales</taxon>
        <taxon>ANME-2 cluster</taxon>
        <taxon>Candidatus Methanoperedentaceae</taxon>
        <taxon>Candidatus Methanoperedens</taxon>
    </lineage>
</organism>
<dbReference type="AlphaFoldDB" id="A0A0P8C4E8"/>
<reference evidence="2 3" key="1">
    <citation type="submission" date="2015-09" db="EMBL/GenBank/DDBJ databases">
        <title>A metagenomics-based metabolic model of nitrate-dependent anaerobic oxidation of methane by Methanoperedens-like archaea.</title>
        <authorList>
            <person name="Arshad A."/>
            <person name="Speth D.R."/>
            <person name="De Graaf R.M."/>
            <person name="Op Den Camp H.J."/>
            <person name="Jetten M.S."/>
            <person name="Welte C.U."/>
        </authorList>
    </citation>
    <scope>NUCLEOTIDE SEQUENCE [LARGE SCALE GENOMIC DNA]</scope>
</reference>
<dbReference type="InterPro" id="IPR013691">
    <property type="entry name" value="MeTrfase_14"/>
</dbReference>
<sequence>MLEKKSCPNCGSLEMPSIIYEIADIPIHSVQLLKTKEKAITYPKRDIELGFCEKCGFISNVSFDSSVHEYSNEYESTQIYSTTFNLFARKLARNLIDRYNLHGRDIIEIGCGQGEFLSMLCELGNNRGRGFDPAYIPGRNENLEKNHVSIIKDFYSEKYADIQCDFLCCRMTLEHIYETADFIRTVKKSIHNKPDTTVFFQVPDVRRILKEQAFWDIYYEHCSYFSPGSLAKLFRNNGFEIIDLYIDYDDQYIMLGARLSQGEKRNSLPAEEDIVQLKSQVDLFSKNCKKQLNTWKSYFENSRKKGRKVVLWGGGSKGVAFLTTLNILKEIEYVVDINPKKHGTYMAGTGQKVIAPEFLIQYKPDTIIVMNPIYCNEIQETLDKMGVTAELKSV</sequence>
<dbReference type="SUPFAM" id="SSF53335">
    <property type="entry name" value="S-adenosyl-L-methionine-dependent methyltransferases"/>
    <property type="match status" value="1"/>
</dbReference>
<protein>
    <recommendedName>
        <fullName evidence="1">C-methyltransferase domain-containing protein</fullName>
    </recommendedName>
</protein>
<evidence type="ECO:0000259" key="1">
    <source>
        <dbReference type="Pfam" id="PF08484"/>
    </source>
</evidence>
<dbReference type="Gene3D" id="3.40.50.720">
    <property type="entry name" value="NAD(P)-binding Rossmann-like Domain"/>
    <property type="match status" value="1"/>
</dbReference>
<feature type="domain" description="C-methyltransferase" evidence="1">
    <location>
        <begin position="280"/>
        <end position="384"/>
    </location>
</feature>
<dbReference type="Gene3D" id="3.40.50.150">
    <property type="entry name" value="Vaccinia Virus protein VP39"/>
    <property type="match status" value="1"/>
</dbReference>
<evidence type="ECO:0000313" key="2">
    <source>
        <dbReference type="EMBL" id="KPQ41485.1"/>
    </source>
</evidence>
<gene>
    <name evidence="2" type="ORF">MPEBLZ_03963</name>
</gene>